<gene>
    <name evidence="2 5" type="primary">lapB</name>
    <name evidence="5" type="ORF">ACCI51_16890</name>
</gene>
<organism evidence="5 6">
    <name type="scientific">Microbulbifer echini</name>
    <dbReference type="NCBI Taxonomy" id="1529067"/>
    <lineage>
        <taxon>Bacteria</taxon>
        <taxon>Pseudomonadati</taxon>
        <taxon>Pseudomonadota</taxon>
        <taxon>Gammaproteobacteria</taxon>
        <taxon>Cellvibrionales</taxon>
        <taxon>Microbulbiferaceae</taxon>
        <taxon>Microbulbifer</taxon>
    </lineage>
</organism>
<feature type="binding site" evidence="2">
    <location>
        <position position="381"/>
    </location>
    <ligand>
        <name>Fe cation</name>
        <dbReference type="ChEBI" id="CHEBI:24875"/>
    </ligand>
</feature>
<comment type="similarity">
    <text evidence="2">Belongs to the LapB family.</text>
</comment>
<feature type="domain" description="LapB rubredoxin metal binding" evidence="4">
    <location>
        <begin position="376"/>
        <end position="402"/>
    </location>
</feature>
<dbReference type="Pfam" id="PF13176">
    <property type="entry name" value="TPR_7"/>
    <property type="match status" value="1"/>
</dbReference>
<dbReference type="RefSeq" id="WP_371844624.1">
    <property type="nucleotide sequence ID" value="NZ_JBGMEL010000020.1"/>
</dbReference>
<keyword evidence="2" id="KW-0677">Repeat</keyword>
<protein>
    <recommendedName>
        <fullName evidence="2">Lipopolysaccharide assembly protein B</fullName>
    </recommendedName>
</protein>
<feature type="transmembrane region" description="Helical" evidence="3">
    <location>
        <begin position="18"/>
        <end position="35"/>
    </location>
</feature>
<reference evidence="5 6" key="1">
    <citation type="submission" date="2024-08" db="EMBL/GenBank/DDBJ databases">
        <authorList>
            <person name="Ishaq N."/>
        </authorList>
    </citation>
    <scope>NUCLEOTIDE SEQUENCE [LARGE SCALE GENOMIC DNA]</scope>
    <source>
        <strain evidence="5 6">JCM 30400</strain>
    </source>
</reference>
<sequence>MSFKPPTARHPETDLLDLAYFFFLLTAVAIGWVLGRGSSRKKPDFSEQEQSLARSYAQGLNYLLSEHHDDTIEKFIDSLEVSPVTFDTHLALGNLLRRRGEYDQAIRVHQNLLARPSLSRQSQHKAQFELACDYIAAGWLDRAERLLQELVETSQELRATSLEHLIEVYRDEREWAKAIHAVNLLHGRRFKRLSADWAPIQAHFCCELAEEAIASKDYLSARKHLDAALGYDRSSVRASLLWARLEYLLGKKRDAIKVLQRIPKQSPDYIPETLELLITCYVELDDGAGLDGYLESLLKEYPSNSVLIALTRRIQEQDSEAAAAAFMGKQLALRPSLRGLGRFLDLYIGTAQGRSRENLSLLKTLIDQLIASRPHYRCSNCGFSGNQLHWLCPSCKHWDSVRSVKGIEGE</sequence>
<name>A0ABV4NSY3_9GAMM</name>
<feature type="binding site" evidence="2">
    <location>
        <position position="392"/>
    </location>
    <ligand>
        <name>Fe cation</name>
        <dbReference type="ChEBI" id="CHEBI:24875"/>
    </ligand>
</feature>
<comment type="function">
    <text evidence="2">Modulates cellular lipopolysaccharide (LPS) levels by regulating LpxC, which is involved in lipid A biosynthesis. May act by modulating the proteolytic activity of FtsH towards LpxC. May also coordinate assembly of proteins involved in LPS synthesis at the plasma membrane.</text>
</comment>
<evidence type="ECO:0000259" key="4">
    <source>
        <dbReference type="Pfam" id="PF18073"/>
    </source>
</evidence>
<keyword evidence="1 2" id="KW-0479">Metal-binding</keyword>
<dbReference type="Pfam" id="PF18073">
    <property type="entry name" value="Zn_ribbon_LapB"/>
    <property type="match status" value="1"/>
</dbReference>
<evidence type="ECO:0000313" key="6">
    <source>
        <dbReference type="Proteomes" id="UP001569414"/>
    </source>
</evidence>
<keyword evidence="2" id="KW-0997">Cell inner membrane</keyword>
<evidence type="ECO:0000256" key="1">
    <source>
        <dbReference type="ARBA" id="ARBA00022723"/>
    </source>
</evidence>
<comment type="subcellular location">
    <subcellularLocation>
        <location evidence="2">Cell inner membrane</location>
        <topology evidence="2">Single-pass membrane protein</topology>
        <orientation evidence="2">Cytoplasmic side</orientation>
    </subcellularLocation>
</comment>
<evidence type="ECO:0000256" key="3">
    <source>
        <dbReference type="SAM" id="Phobius"/>
    </source>
</evidence>
<keyword evidence="2 3" id="KW-1133">Transmembrane helix</keyword>
<dbReference type="InterPro" id="IPR011990">
    <property type="entry name" value="TPR-like_helical_dom_sf"/>
</dbReference>
<feature type="topological domain" description="Cytoplasmic" evidence="2">
    <location>
        <begin position="37"/>
        <end position="410"/>
    </location>
</feature>
<keyword evidence="2" id="KW-0408">Iron</keyword>
<dbReference type="Proteomes" id="UP001569414">
    <property type="component" value="Unassembled WGS sequence"/>
</dbReference>
<keyword evidence="6" id="KW-1185">Reference proteome</keyword>
<dbReference type="InterPro" id="IPR019734">
    <property type="entry name" value="TPR_rpt"/>
</dbReference>
<accession>A0ABV4NSY3</accession>
<dbReference type="InterPro" id="IPR030865">
    <property type="entry name" value="LapB"/>
</dbReference>
<proteinExistence type="inferred from homology"/>
<dbReference type="InterPro" id="IPR041166">
    <property type="entry name" value="Rubredoxin_2"/>
</dbReference>
<evidence type="ECO:0000256" key="2">
    <source>
        <dbReference type="HAMAP-Rule" id="MF_00994"/>
    </source>
</evidence>
<dbReference type="Pfam" id="PF14559">
    <property type="entry name" value="TPR_19"/>
    <property type="match status" value="1"/>
</dbReference>
<keyword evidence="2 3" id="KW-0812">Transmembrane</keyword>
<keyword evidence="2" id="KW-1003">Cell membrane</keyword>
<dbReference type="NCBIfam" id="NF008757">
    <property type="entry name" value="PRK11788.1-5"/>
    <property type="match status" value="1"/>
</dbReference>
<dbReference type="HAMAP" id="MF_00994">
    <property type="entry name" value="LPS_assembly_LapB"/>
    <property type="match status" value="1"/>
</dbReference>
<keyword evidence="2 3" id="KW-0472">Membrane</keyword>
<dbReference type="SUPFAM" id="SSF48452">
    <property type="entry name" value="TPR-like"/>
    <property type="match status" value="1"/>
</dbReference>
<keyword evidence="2" id="KW-0802">TPR repeat</keyword>
<dbReference type="Gene3D" id="1.25.40.10">
    <property type="entry name" value="Tetratricopeptide repeat domain"/>
    <property type="match status" value="2"/>
</dbReference>
<feature type="binding site" evidence="2">
    <location>
        <position position="378"/>
    </location>
    <ligand>
        <name>Fe cation</name>
        <dbReference type="ChEBI" id="CHEBI:24875"/>
    </ligand>
</feature>
<feature type="binding site" evidence="2">
    <location>
        <position position="395"/>
    </location>
    <ligand>
        <name>Fe cation</name>
        <dbReference type="ChEBI" id="CHEBI:24875"/>
    </ligand>
</feature>
<evidence type="ECO:0000313" key="5">
    <source>
        <dbReference type="EMBL" id="MFA0792228.1"/>
    </source>
</evidence>
<dbReference type="EMBL" id="JBGMEL010000020">
    <property type="protein sequence ID" value="MFA0792228.1"/>
    <property type="molecule type" value="Genomic_DNA"/>
</dbReference>
<comment type="caution">
    <text evidence="5">The sequence shown here is derived from an EMBL/GenBank/DDBJ whole genome shotgun (WGS) entry which is preliminary data.</text>
</comment>